<reference evidence="2" key="2">
    <citation type="submission" date="2021-08" db="EMBL/GenBank/DDBJ databases">
        <authorList>
            <person name="Tani A."/>
            <person name="Ola A."/>
            <person name="Ogura Y."/>
            <person name="Katsura K."/>
            <person name="Hayashi T."/>
        </authorList>
    </citation>
    <scope>NUCLEOTIDE SEQUENCE</scope>
    <source>
        <strain evidence="2">DSM 19015</strain>
    </source>
</reference>
<feature type="region of interest" description="Disordered" evidence="1">
    <location>
        <begin position="54"/>
        <end position="101"/>
    </location>
</feature>
<dbReference type="Proteomes" id="UP001055125">
    <property type="component" value="Unassembled WGS sequence"/>
</dbReference>
<gene>
    <name evidence="2" type="ORF">OCOJLMKI_4199</name>
</gene>
<evidence type="ECO:0000313" key="3">
    <source>
        <dbReference type="Proteomes" id="UP001055125"/>
    </source>
</evidence>
<keyword evidence="3" id="KW-1185">Reference proteome</keyword>
<feature type="compositionally biased region" description="Basic residues" evidence="1">
    <location>
        <begin position="72"/>
        <end position="81"/>
    </location>
</feature>
<evidence type="ECO:0000256" key="1">
    <source>
        <dbReference type="SAM" id="MobiDB-lite"/>
    </source>
</evidence>
<evidence type="ECO:0000313" key="2">
    <source>
        <dbReference type="EMBL" id="GJD96971.1"/>
    </source>
</evidence>
<organism evidence="2 3">
    <name type="scientific">Methylobacterium iners</name>
    <dbReference type="NCBI Taxonomy" id="418707"/>
    <lineage>
        <taxon>Bacteria</taxon>
        <taxon>Pseudomonadati</taxon>
        <taxon>Pseudomonadota</taxon>
        <taxon>Alphaproteobacteria</taxon>
        <taxon>Hyphomicrobiales</taxon>
        <taxon>Methylobacteriaceae</taxon>
        <taxon>Methylobacterium</taxon>
    </lineage>
</organism>
<accession>A0ABQ4S1V2</accession>
<name>A0ABQ4S1V2_9HYPH</name>
<dbReference type="RefSeq" id="WP_238246060.1">
    <property type="nucleotide sequence ID" value="NZ_BPQP01000073.1"/>
</dbReference>
<proteinExistence type="predicted"/>
<protein>
    <submittedName>
        <fullName evidence="2">Uncharacterized protein</fullName>
    </submittedName>
</protein>
<sequence>MPSPDLKPVMNLRGRRGPSGRLWLEGDRAGRRFAIFETSDGSWRMFERVGHPLLAEPEEPKGARSNAPPPRPARKSPRRVRRELAGLGLLNADDDVREVSR</sequence>
<dbReference type="EMBL" id="BPQP01000073">
    <property type="protein sequence ID" value="GJD96971.1"/>
    <property type="molecule type" value="Genomic_DNA"/>
</dbReference>
<reference evidence="2" key="1">
    <citation type="journal article" date="2021" name="Front. Microbiol.">
        <title>Comprehensive Comparative Genomics and Phenotyping of Methylobacterium Species.</title>
        <authorList>
            <person name="Alessa O."/>
            <person name="Ogura Y."/>
            <person name="Fujitani Y."/>
            <person name="Takami H."/>
            <person name="Hayashi T."/>
            <person name="Sahin N."/>
            <person name="Tani A."/>
        </authorList>
    </citation>
    <scope>NUCLEOTIDE SEQUENCE</scope>
    <source>
        <strain evidence="2">DSM 19015</strain>
    </source>
</reference>
<comment type="caution">
    <text evidence="2">The sequence shown here is derived from an EMBL/GenBank/DDBJ whole genome shotgun (WGS) entry which is preliminary data.</text>
</comment>
<feature type="compositionally biased region" description="Acidic residues" evidence="1">
    <location>
        <begin position="92"/>
        <end position="101"/>
    </location>
</feature>